<proteinExistence type="predicted"/>
<gene>
    <name evidence="1" type="ORF">H1P_1380018</name>
</gene>
<sequence length="236" mass="27531">MEHAEKAVRSLYYAMRQAISTRAEFTLQGQAKEFETGLLSLVTALTKELKNVCQQELSDLDLDKAIITNFEISITHNPPKLPEELFNFSANIKQDNTSKKEVVGKKQEKEHYTKGSCFKQEKTRTVTKNIYDNIEYQELKIPDYKNMARQWAGGITKEKQKLWDILDDWISNYLDRVVKECDRTINKVIKSTERSFDKQLQTIEKDAVKQAVYWGNFEQELNSITEAYQELQKESV</sequence>
<keyword evidence="2" id="KW-1185">Reference proteome</keyword>
<dbReference type="AlphaFoldDB" id="A0A563VL95"/>
<evidence type="ECO:0000313" key="1">
    <source>
        <dbReference type="EMBL" id="VEP12191.1"/>
    </source>
</evidence>
<name>A0A563VL95_9CYAN</name>
<protein>
    <recommendedName>
        <fullName evidence="3">Dynamin family protein</fullName>
    </recommendedName>
</protein>
<evidence type="ECO:0000313" key="2">
    <source>
        <dbReference type="Proteomes" id="UP000320055"/>
    </source>
</evidence>
<organism evidence="1 2">
    <name type="scientific">Hyella patelloides LEGE 07179</name>
    <dbReference type="NCBI Taxonomy" id="945734"/>
    <lineage>
        <taxon>Bacteria</taxon>
        <taxon>Bacillati</taxon>
        <taxon>Cyanobacteriota</taxon>
        <taxon>Cyanophyceae</taxon>
        <taxon>Pleurocapsales</taxon>
        <taxon>Hyellaceae</taxon>
        <taxon>Hyella</taxon>
    </lineage>
</organism>
<reference evidence="1 2" key="1">
    <citation type="submission" date="2019-01" db="EMBL/GenBank/DDBJ databases">
        <authorList>
            <person name="Brito A."/>
        </authorList>
    </citation>
    <scope>NUCLEOTIDE SEQUENCE [LARGE SCALE GENOMIC DNA]</scope>
    <source>
        <strain evidence="1">1</strain>
    </source>
</reference>
<dbReference type="Proteomes" id="UP000320055">
    <property type="component" value="Unassembled WGS sequence"/>
</dbReference>
<evidence type="ECO:0008006" key="3">
    <source>
        <dbReference type="Google" id="ProtNLM"/>
    </source>
</evidence>
<dbReference type="EMBL" id="CAACVJ010000044">
    <property type="protein sequence ID" value="VEP12191.1"/>
    <property type="molecule type" value="Genomic_DNA"/>
</dbReference>
<accession>A0A563VL95</accession>
<dbReference type="RefSeq" id="WP_144870123.1">
    <property type="nucleotide sequence ID" value="NZ_LR213890.1"/>
</dbReference>